<feature type="transmembrane region" description="Helical" evidence="5">
    <location>
        <begin position="101"/>
        <end position="120"/>
    </location>
</feature>
<dbReference type="GO" id="GO:0020037">
    <property type="term" value="F:heme binding"/>
    <property type="evidence" value="ECO:0007669"/>
    <property type="project" value="InterPro"/>
</dbReference>
<feature type="transmembrane region" description="Helical" evidence="5">
    <location>
        <begin position="217"/>
        <end position="240"/>
    </location>
</feature>
<dbReference type="InterPro" id="IPR052954">
    <property type="entry name" value="GPCR-Ligand_Int"/>
</dbReference>
<dbReference type="AlphaFoldDB" id="A0A4U5NZT5"/>
<keyword evidence="4 5" id="KW-0472">Membrane</keyword>
<feature type="domain" description="G-protein coupled receptors family 1 profile" evidence="6">
    <location>
        <begin position="37"/>
        <end position="332"/>
    </location>
</feature>
<dbReference type="Gene3D" id="1.20.1070.10">
    <property type="entry name" value="Rhodopsin 7-helix transmembrane proteins"/>
    <property type="match status" value="1"/>
</dbReference>
<evidence type="ECO:0000256" key="5">
    <source>
        <dbReference type="SAM" id="Phobius"/>
    </source>
</evidence>
<dbReference type="Proteomes" id="UP000298663">
    <property type="component" value="Unassembled WGS sequence"/>
</dbReference>
<keyword evidence="3 5" id="KW-1133">Transmembrane helix</keyword>
<reference evidence="7 8" key="1">
    <citation type="journal article" date="2015" name="Genome Biol.">
        <title>Comparative genomics of Steinernema reveals deeply conserved gene regulatory networks.</title>
        <authorList>
            <person name="Dillman A.R."/>
            <person name="Macchietto M."/>
            <person name="Porter C.F."/>
            <person name="Rogers A."/>
            <person name="Williams B."/>
            <person name="Antoshechkin I."/>
            <person name="Lee M.M."/>
            <person name="Goodwin Z."/>
            <person name="Lu X."/>
            <person name="Lewis E.E."/>
            <person name="Goodrich-Blair H."/>
            <person name="Stock S.P."/>
            <person name="Adams B.J."/>
            <person name="Sternberg P.W."/>
            <person name="Mortazavi A."/>
        </authorList>
    </citation>
    <scope>NUCLEOTIDE SEQUENCE [LARGE SCALE GENOMIC DNA]</scope>
    <source>
        <strain evidence="7 8">ALL</strain>
    </source>
</reference>
<dbReference type="PANTHER" id="PTHR46641:SF13">
    <property type="entry name" value="G_PROTEIN_RECEP_F1_2 DOMAIN-CONTAINING PROTEIN"/>
    <property type="match status" value="1"/>
</dbReference>
<accession>A0A4U5NZT5</accession>
<proteinExistence type="predicted"/>
<evidence type="ECO:0000259" key="6">
    <source>
        <dbReference type="PROSITE" id="PS50262"/>
    </source>
</evidence>
<dbReference type="InterPro" id="IPR017452">
    <property type="entry name" value="GPCR_Rhodpsn_7TM"/>
</dbReference>
<comment type="subcellular location">
    <subcellularLocation>
        <location evidence="1">Membrane</location>
    </subcellularLocation>
</comment>
<dbReference type="STRING" id="34508.A0A4U5NZT5"/>
<dbReference type="EMBL" id="AZBU02000003">
    <property type="protein sequence ID" value="TKR88863.1"/>
    <property type="molecule type" value="Genomic_DNA"/>
</dbReference>
<sequence>MSLSLTTTFIISDLTQMFGDITNSYITPTVVVLGVICNGFFMNASYQNFVRRINNRLTIMTILMGTFDSALLLTAFFYYAVKDIFPNHRSYFNLLTPYLHGIGQVANTGSIWCVVVIVTLKHMAVGDPFRGSMGTRIVNSFRSQRKPSGPHSRFASLSKTDLSVPVVLLLLAVLVNIPAFFEIGVMACLTTNGTVENTLYLKPLRKNDFYRQYYKTYFRAFFVSCLPNVYVLGVTAYTCYRLRMANRSRQNLFLGNQDCDVQADNVKEKYQNLSSLILGIKFLLLRSPAFILDVLEIMEYHKSSKKSVLFIGLLNLSNIFILINSATNCLLFVKMTSWIKRRIKRINTIKKKKKNLLLCLHQTERFYRLRNSWPEILEKINKIISDRLLYIERCEPELANGNLSTALISNTRKYGTTDPCLLKTKRNSIAVCQHPMFLEVSGKIIQYIEELLIAIEKGENLEVNVIGRLHLFGDEHTKKNIRFTNQMWSEFKSCLMCAVADCECETQQDRDELRNAWNSFISMIIKEIKHGAYVGPKTGIVTQI</sequence>
<dbReference type="GO" id="GO:0016020">
    <property type="term" value="C:membrane"/>
    <property type="evidence" value="ECO:0007669"/>
    <property type="project" value="UniProtKB-SubCell"/>
</dbReference>
<evidence type="ECO:0000256" key="1">
    <source>
        <dbReference type="ARBA" id="ARBA00004370"/>
    </source>
</evidence>
<feature type="transmembrane region" description="Helical" evidence="5">
    <location>
        <begin position="307"/>
        <end position="333"/>
    </location>
</feature>
<dbReference type="PROSITE" id="PS50262">
    <property type="entry name" value="G_PROTEIN_RECEP_F1_2"/>
    <property type="match status" value="1"/>
</dbReference>
<reference evidence="7 8" key="2">
    <citation type="journal article" date="2019" name="G3 (Bethesda)">
        <title>Hybrid Assembly of the Genome of the Entomopathogenic Nematode Steinernema carpocapsae Identifies the X-Chromosome.</title>
        <authorList>
            <person name="Serra L."/>
            <person name="Macchietto M."/>
            <person name="Macias-Munoz A."/>
            <person name="McGill C.J."/>
            <person name="Rodriguez I.M."/>
            <person name="Rodriguez B."/>
            <person name="Murad R."/>
            <person name="Mortazavi A."/>
        </authorList>
    </citation>
    <scope>NUCLEOTIDE SEQUENCE [LARGE SCALE GENOMIC DNA]</scope>
    <source>
        <strain evidence="7 8">ALL</strain>
    </source>
</reference>
<evidence type="ECO:0000256" key="4">
    <source>
        <dbReference type="ARBA" id="ARBA00023136"/>
    </source>
</evidence>
<feature type="transmembrane region" description="Helical" evidence="5">
    <location>
        <begin position="276"/>
        <end position="295"/>
    </location>
</feature>
<organism evidence="7 8">
    <name type="scientific">Steinernema carpocapsae</name>
    <name type="common">Entomopathogenic nematode</name>
    <dbReference type="NCBI Taxonomy" id="34508"/>
    <lineage>
        <taxon>Eukaryota</taxon>
        <taxon>Metazoa</taxon>
        <taxon>Ecdysozoa</taxon>
        <taxon>Nematoda</taxon>
        <taxon>Chromadorea</taxon>
        <taxon>Rhabditida</taxon>
        <taxon>Tylenchina</taxon>
        <taxon>Panagrolaimomorpha</taxon>
        <taxon>Strongyloidoidea</taxon>
        <taxon>Steinernematidae</taxon>
        <taxon>Steinernema</taxon>
    </lineage>
</organism>
<keyword evidence="2 5" id="KW-0812">Transmembrane</keyword>
<name>A0A4U5NZT5_STECR</name>
<gene>
    <name evidence="7" type="ORF">L596_013038</name>
</gene>
<evidence type="ECO:0000256" key="2">
    <source>
        <dbReference type="ARBA" id="ARBA00022692"/>
    </source>
</evidence>
<feature type="transmembrane region" description="Helical" evidence="5">
    <location>
        <begin position="57"/>
        <end position="81"/>
    </location>
</feature>
<dbReference type="Gene3D" id="1.10.490.10">
    <property type="entry name" value="Globins"/>
    <property type="match status" value="1"/>
</dbReference>
<keyword evidence="8" id="KW-1185">Reference proteome</keyword>
<dbReference type="GO" id="GO:0019825">
    <property type="term" value="F:oxygen binding"/>
    <property type="evidence" value="ECO:0007669"/>
    <property type="project" value="InterPro"/>
</dbReference>
<comment type="caution">
    <text evidence="7">The sequence shown here is derived from an EMBL/GenBank/DDBJ whole genome shotgun (WGS) entry which is preliminary data.</text>
</comment>
<protein>
    <recommendedName>
        <fullName evidence="6">G-protein coupled receptors family 1 profile domain-containing protein</fullName>
    </recommendedName>
</protein>
<dbReference type="PANTHER" id="PTHR46641">
    <property type="entry name" value="FMRFAMIDE RECEPTOR-RELATED"/>
    <property type="match status" value="1"/>
</dbReference>
<evidence type="ECO:0000313" key="8">
    <source>
        <dbReference type="Proteomes" id="UP000298663"/>
    </source>
</evidence>
<feature type="transmembrane region" description="Helical" evidence="5">
    <location>
        <begin position="162"/>
        <end position="181"/>
    </location>
</feature>
<dbReference type="OrthoDB" id="5793039at2759"/>
<dbReference type="InterPro" id="IPR012292">
    <property type="entry name" value="Globin/Proto"/>
</dbReference>
<evidence type="ECO:0000313" key="7">
    <source>
        <dbReference type="EMBL" id="TKR88863.1"/>
    </source>
</evidence>
<dbReference type="SUPFAM" id="SSF81321">
    <property type="entry name" value="Family A G protein-coupled receptor-like"/>
    <property type="match status" value="1"/>
</dbReference>
<feature type="transmembrane region" description="Helical" evidence="5">
    <location>
        <begin position="25"/>
        <end position="45"/>
    </location>
</feature>
<evidence type="ECO:0000256" key="3">
    <source>
        <dbReference type="ARBA" id="ARBA00022989"/>
    </source>
</evidence>